<dbReference type="InterPro" id="IPR008144">
    <property type="entry name" value="Guanylate_kin-like_dom"/>
</dbReference>
<evidence type="ECO:0000256" key="8">
    <source>
        <dbReference type="ARBA" id="ARBA00022741"/>
    </source>
</evidence>
<evidence type="ECO:0000256" key="7">
    <source>
        <dbReference type="ARBA" id="ARBA00022679"/>
    </source>
</evidence>
<comment type="catalytic activity">
    <reaction evidence="12 13">
        <text>GMP + ATP = GDP + ADP</text>
        <dbReference type="Rhea" id="RHEA:20780"/>
        <dbReference type="ChEBI" id="CHEBI:30616"/>
        <dbReference type="ChEBI" id="CHEBI:58115"/>
        <dbReference type="ChEBI" id="CHEBI:58189"/>
        <dbReference type="ChEBI" id="CHEBI:456216"/>
        <dbReference type="EC" id="2.7.4.8"/>
    </reaction>
</comment>
<dbReference type="PANTHER" id="PTHR23117:SF13">
    <property type="entry name" value="GUANYLATE KINASE"/>
    <property type="match status" value="1"/>
</dbReference>
<dbReference type="Gene3D" id="3.30.63.10">
    <property type="entry name" value="Guanylate Kinase phosphate binding domain"/>
    <property type="match status" value="1"/>
</dbReference>
<gene>
    <name evidence="13" type="primary">gmk</name>
    <name evidence="15" type="ORF">SAMN02745206_02061</name>
</gene>
<feature type="domain" description="Guanylate kinase-like" evidence="14">
    <location>
        <begin position="7"/>
        <end position="185"/>
    </location>
</feature>
<evidence type="ECO:0000256" key="2">
    <source>
        <dbReference type="ARBA" id="ARBA00004496"/>
    </source>
</evidence>
<dbReference type="EMBL" id="FQVB01000018">
    <property type="protein sequence ID" value="SHF47333.1"/>
    <property type="molecule type" value="Genomic_DNA"/>
</dbReference>
<keyword evidence="7 13" id="KW-0808">Transferase</keyword>
<dbReference type="PROSITE" id="PS50052">
    <property type="entry name" value="GUANYLATE_KINASE_2"/>
    <property type="match status" value="1"/>
</dbReference>
<evidence type="ECO:0000256" key="6">
    <source>
        <dbReference type="ARBA" id="ARBA00022490"/>
    </source>
</evidence>
<dbReference type="Pfam" id="PF00625">
    <property type="entry name" value="Guanylate_kin"/>
    <property type="match status" value="1"/>
</dbReference>
<evidence type="ECO:0000256" key="10">
    <source>
        <dbReference type="ARBA" id="ARBA00022840"/>
    </source>
</evidence>
<evidence type="ECO:0000256" key="13">
    <source>
        <dbReference type="HAMAP-Rule" id="MF_00328"/>
    </source>
</evidence>
<evidence type="ECO:0000256" key="9">
    <source>
        <dbReference type="ARBA" id="ARBA00022777"/>
    </source>
</evidence>
<keyword evidence="9 13" id="KW-0418">Kinase</keyword>
<dbReference type="STRING" id="1121391.SAMN02745206_02061"/>
<evidence type="ECO:0000256" key="4">
    <source>
        <dbReference type="ARBA" id="ARBA00012961"/>
    </source>
</evidence>
<name>A0A1M5BXP7_9BACT</name>
<dbReference type="Proteomes" id="UP000184076">
    <property type="component" value="Unassembled WGS sequence"/>
</dbReference>
<dbReference type="PANTHER" id="PTHR23117">
    <property type="entry name" value="GUANYLATE KINASE-RELATED"/>
    <property type="match status" value="1"/>
</dbReference>
<dbReference type="GO" id="GO:0004385">
    <property type="term" value="F:GMP kinase activity"/>
    <property type="evidence" value="ECO:0007669"/>
    <property type="project" value="UniProtKB-UniRule"/>
</dbReference>
<comment type="similarity">
    <text evidence="3 13">Belongs to the guanylate kinase family.</text>
</comment>
<reference evidence="16" key="1">
    <citation type="submission" date="2016-11" db="EMBL/GenBank/DDBJ databases">
        <authorList>
            <person name="Varghese N."/>
            <person name="Submissions S."/>
        </authorList>
    </citation>
    <scope>NUCLEOTIDE SEQUENCE [LARGE SCALE GENOMIC DNA]</scope>
    <source>
        <strain evidence="16">DSM 9756</strain>
    </source>
</reference>
<dbReference type="EC" id="2.7.4.8" evidence="4 13"/>
<dbReference type="Gene3D" id="3.40.50.300">
    <property type="entry name" value="P-loop containing nucleotide triphosphate hydrolases"/>
    <property type="match status" value="2"/>
</dbReference>
<keyword evidence="10 13" id="KW-0067">ATP-binding</keyword>
<organism evidence="15 16">
    <name type="scientific">Desulfacinum infernum DSM 9756</name>
    <dbReference type="NCBI Taxonomy" id="1121391"/>
    <lineage>
        <taxon>Bacteria</taxon>
        <taxon>Pseudomonadati</taxon>
        <taxon>Thermodesulfobacteriota</taxon>
        <taxon>Syntrophobacteria</taxon>
        <taxon>Syntrophobacterales</taxon>
        <taxon>Syntrophobacteraceae</taxon>
        <taxon>Desulfacinum</taxon>
    </lineage>
</organism>
<dbReference type="RefSeq" id="WP_073039012.1">
    <property type="nucleotide sequence ID" value="NZ_FQVB01000018.1"/>
</dbReference>
<evidence type="ECO:0000256" key="3">
    <source>
        <dbReference type="ARBA" id="ARBA00005790"/>
    </source>
</evidence>
<dbReference type="SUPFAM" id="SSF52540">
    <property type="entry name" value="P-loop containing nucleoside triphosphate hydrolases"/>
    <property type="match status" value="1"/>
</dbReference>
<dbReference type="CDD" id="cd00071">
    <property type="entry name" value="GMPK"/>
    <property type="match status" value="1"/>
</dbReference>
<dbReference type="InterPro" id="IPR017665">
    <property type="entry name" value="Guanylate_kinase"/>
</dbReference>
<accession>A0A1M5BXP7</accession>
<dbReference type="InterPro" id="IPR008145">
    <property type="entry name" value="GK/Ca_channel_bsu"/>
</dbReference>
<proteinExistence type="inferred from homology"/>
<dbReference type="PROSITE" id="PS00856">
    <property type="entry name" value="GUANYLATE_KINASE_1"/>
    <property type="match status" value="1"/>
</dbReference>
<evidence type="ECO:0000256" key="12">
    <source>
        <dbReference type="ARBA" id="ARBA00048594"/>
    </source>
</evidence>
<evidence type="ECO:0000256" key="1">
    <source>
        <dbReference type="ARBA" id="ARBA00003531"/>
    </source>
</evidence>
<dbReference type="OrthoDB" id="9808150at2"/>
<evidence type="ECO:0000256" key="5">
    <source>
        <dbReference type="ARBA" id="ARBA00016296"/>
    </source>
</evidence>
<keyword evidence="16" id="KW-1185">Reference proteome</keyword>
<evidence type="ECO:0000313" key="16">
    <source>
        <dbReference type="Proteomes" id="UP000184076"/>
    </source>
</evidence>
<dbReference type="NCBIfam" id="TIGR03263">
    <property type="entry name" value="guanyl_kin"/>
    <property type="match status" value="1"/>
</dbReference>
<dbReference type="FunFam" id="3.30.63.10:FF:000005">
    <property type="entry name" value="Guanylate kinase"/>
    <property type="match status" value="1"/>
</dbReference>
<comment type="subcellular location">
    <subcellularLocation>
        <location evidence="2 13">Cytoplasm</location>
    </subcellularLocation>
</comment>
<sequence>MNGKPSGHLFVISAPSGVGKTTLLKRVLETVPDLRYSVSCTTRPPRPGEEHGRDYFFLSQDEFEEGVRTGRFLEWALVHGRYYGTDGRIVHEWLQEGWDVILEIDVQGARQVRAHHPSATTIFILPPSMGVLRQRLQGRGTESPEQLELRLKAAFSELQEAPWYDYLIVNDVLDAAVQDLVSVFRASRCQRLRSAHVLQSLLKAPA</sequence>
<comment type="function">
    <text evidence="1 13">Essential for recycling GMP and indirectly, cGMP.</text>
</comment>
<dbReference type="AlphaFoldDB" id="A0A1M5BXP7"/>
<evidence type="ECO:0000313" key="15">
    <source>
        <dbReference type="EMBL" id="SHF47333.1"/>
    </source>
</evidence>
<dbReference type="HAMAP" id="MF_00328">
    <property type="entry name" value="Guanylate_kinase"/>
    <property type="match status" value="1"/>
</dbReference>
<feature type="binding site" evidence="13">
    <location>
        <begin position="14"/>
        <end position="21"/>
    </location>
    <ligand>
        <name>ATP</name>
        <dbReference type="ChEBI" id="CHEBI:30616"/>
    </ligand>
</feature>
<dbReference type="SMART" id="SM00072">
    <property type="entry name" value="GuKc"/>
    <property type="match status" value="1"/>
</dbReference>
<evidence type="ECO:0000256" key="11">
    <source>
        <dbReference type="ARBA" id="ARBA00030128"/>
    </source>
</evidence>
<dbReference type="InterPro" id="IPR027417">
    <property type="entry name" value="P-loop_NTPase"/>
</dbReference>
<dbReference type="GO" id="GO:0005829">
    <property type="term" value="C:cytosol"/>
    <property type="evidence" value="ECO:0007669"/>
    <property type="project" value="TreeGrafter"/>
</dbReference>
<keyword evidence="8 13" id="KW-0547">Nucleotide-binding</keyword>
<protein>
    <recommendedName>
        <fullName evidence="5 13">Guanylate kinase</fullName>
        <ecNumber evidence="4 13">2.7.4.8</ecNumber>
    </recommendedName>
    <alternativeName>
        <fullName evidence="11 13">GMP kinase</fullName>
    </alternativeName>
</protein>
<evidence type="ECO:0000259" key="14">
    <source>
        <dbReference type="PROSITE" id="PS50052"/>
    </source>
</evidence>
<dbReference type="InterPro" id="IPR020590">
    <property type="entry name" value="Guanylate_kinase_CS"/>
</dbReference>
<dbReference type="GO" id="GO:0005524">
    <property type="term" value="F:ATP binding"/>
    <property type="evidence" value="ECO:0007669"/>
    <property type="project" value="UniProtKB-UniRule"/>
</dbReference>
<keyword evidence="6 13" id="KW-0963">Cytoplasm</keyword>